<sequence length="109" mass="12110">MEGGDGDALLVAPSRAAAFPPAPAAAKQGSLLPSFLKGYLPSYFSSERSLAQVRLREGVEYAVEFWRHHPNNILIAGTDGSFYRCRFDPVNAGEMKQLEHERFIKKINE</sequence>
<organism evidence="3">
    <name type="scientific">Aegilops tauschii</name>
    <name type="common">Tausch's goatgrass</name>
    <name type="synonym">Aegilops squarrosa</name>
    <dbReference type="NCBI Taxonomy" id="37682"/>
    <lineage>
        <taxon>Eukaryota</taxon>
        <taxon>Viridiplantae</taxon>
        <taxon>Streptophyta</taxon>
        <taxon>Embryophyta</taxon>
        <taxon>Tracheophyta</taxon>
        <taxon>Spermatophyta</taxon>
        <taxon>Magnoliopsida</taxon>
        <taxon>Liliopsida</taxon>
        <taxon>Poales</taxon>
        <taxon>Poaceae</taxon>
        <taxon>BOP clade</taxon>
        <taxon>Pooideae</taxon>
        <taxon>Triticodae</taxon>
        <taxon>Triticeae</taxon>
        <taxon>Triticinae</taxon>
        <taxon>Aegilops</taxon>
    </lineage>
</organism>
<dbReference type="ExpressionAtlas" id="M8D425">
    <property type="expression patterns" value="baseline"/>
</dbReference>
<dbReference type="AlphaFoldDB" id="M8D425"/>
<keyword evidence="2" id="KW-0677">Repeat</keyword>
<evidence type="ECO:0000256" key="1">
    <source>
        <dbReference type="ARBA" id="ARBA00022574"/>
    </source>
</evidence>
<dbReference type="InterPro" id="IPR048720">
    <property type="entry name" value="PROPPIN"/>
</dbReference>
<evidence type="ECO:0000313" key="3">
    <source>
        <dbReference type="EnsemblPlants" id="EMT31056"/>
    </source>
</evidence>
<name>M8D425_AEGTA</name>
<dbReference type="PANTHER" id="PTHR11227">
    <property type="entry name" value="WD-REPEAT PROTEIN INTERACTING WITH PHOSPHOINOSIDES WIPI -RELATED"/>
    <property type="match status" value="1"/>
</dbReference>
<keyword evidence="1" id="KW-0853">WD repeat</keyword>
<reference evidence="3" key="1">
    <citation type="submission" date="2015-06" db="UniProtKB">
        <authorList>
            <consortium name="EnsemblPlants"/>
        </authorList>
    </citation>
    <scope>IDENTIFICATION</scope>
</reference>
<accession>M8D425</accession>
<protein>
    <submittedName>
        <fullName evidence="3">Uncharacterized protein</fullName>
    </submittedName>
</protein>
<evidence type="ECO:0000256" key="2">
    <source>
        <dbReference type="ARBA" id="ARBA00022737"/>
    </source>
</evidence>
<dbReference type="EnsemblPlants" id="EMT31056">
    <property type="protein sequence ID" value="EMT31056"/>
    <property type="gene ID" value="F775_10755"/>
</dbReference>
<proteinExistence type="predicted"/>